<dbReference type="GO" id="GO:0005576">
    <property type="term" value="C:extracellular region"/>
    <property type="evidence" value="ECO:0007669"/>
    <property type="project" value="UniProtKB-SubCell"/>
</dbReference>
<reference evidence="9 10" key="1">
    <citation type="submission" date="2019-02" db="EMBL/GenBank/DDBJ databases">
        <title>Deep-cultivation of Planctomycetes and their phenomic and genomic characterization uncovers novel biology.</title>
        <authorList>
            <person name="Wiegand S."/>
            <person name="Jogler M."/>
            <person name="Boedeker C."/>
            <person name="Pinto D."/>
            <person name="Vollmers J."/>
            <person name="Rivas-Marin E."/>
            <person name="Kohn T."/>
            <person name="Peeters S.H."/>
            <person name="Heuer A."/>
            <person name="Rast P."/>
            <person name="Oberbeckmann S."/>
            <person name="Bunk B."/>
            <person name="Jeske O."/>
            <person name="Meyerdierks A."/>
            <person name="Storesund J.E."/>
            <person name="Kallscheuer N."/>
            <person name="Luecker S."/>
            <person name="Lage O.M."/>
            <person name="Pohl T."/>
            <person name="Merkel B.J."/>
            <person name="Hornburger P."/>
            <person name="Mueller R.-W."/>
            <person name="Bruemmer F."/>
            <person name="Labrenz M."/>
            <person name="Spormann A.M."/>
            <person name="Op den Camp H."/>
            <person name="Overmann J."/>
            <person name="Amann R."/>
            <person name="Jetten M.S.M."/>
            <person name="Mascher T."/>
            <person name="Medema M.H."/>
            <person name="Devos D.P."/>
            <person name="Kaster A.-K."/>
            <person name="Ovreas L."/>
            <person name="Rohde M."/>
            <person name="Galperin M.Y."/>
            <person name="Jogler C."/>
        </authorList>
    </citation>
    <scope>NUCLEOTIDE SEQUENCE [LARGE SCALE GENOMIC DNA]</scope>
    <source>
        <strain evidence="9 10">ETA_A8</strain>
    </source>
</reference>
<dbReference type="PROSITE" id="PS50194">
    <property type="entry name" value="FILAMIN_REPEAT"/>
    <property type="match status" value="1"/>
</dbReference>
<evidence type="ECO:0000259" key="8">
    <source>
        <dbReference type="Pfam" id="PF22544"/>
    </source>
</evidence>
<evidence type="ECO:0000256" key="4">
    <source>
        <dbReference type="ARBA" id="ARBA00022490"/>
    </source>
</evidence>
<dbReference type="InterPro" id="IPR011049">
    <property type="entry name" value="Serralysin-like_metalloprot_C"/>
</dbReference>
<feature type="domain" description="HYDIN/VesB/CFA65-like Ig-like" evidence="8">
    <location>
        <begin position="601"/>
        <end position="682"/>
    </location>
</feature>
<comment type="subcellular location">
    <subcellularLocation>
        <location evidence="1">Cell projection</location>
        <location evidence="1">Cilium</location>
    </subcellularLocation>
    <subcellularLocation>
        <location evidence="2">Cytoplasm</location>
    </subcellularLocation>
    <subcellularLocation>
        <location evidence="3">Secreted</location>
    </subcellularLocation>
</comment>
<evidence type="ECO:0000256" key="6">
    <source>
        <dbReference type="ARBA" id="ARBA00023069"/>
    </source>
</evidence>
<keyword evidence="6" id="KW-0969">Cilium</keyword>
<keyword evidence="4" id="KW-0963">Cytoplasm</keyword>
<keyword evidence="7" id="KW-0966">Cell projection</keyword>
<dbReference type="SUPFAM" id="SSF51120">
    <property type="entry name" value="beta-Roll"/>
    <property type="match status" value="2"/>
</dbReference>
<dbReference type="PROSITE" id="PS00330">
    <property type="entry name" value="HEMOLYSIN_CALCIUM"/>
    <property type="match status" value="3"/>
</dbReference>
<dbReference type="InterPro" id="IPR017868">
    <property type="entry name" value="Filamin/ABP280_repeat-like"/>
</dbReference>
<dbReference type="KEGG" id="aagg:ETAA8_69310"/>
<dbReference type="AlphaFoldDB" id="A0A517YNH4"/>
<dbReference type="GO" id="GO:0005737">
    <property type="term" value="C:cytoplasm"/>
    <property type="evidence" value="ECO:0007669"/>
    <property type="project" value="UniProtKB-SubCell"/>
</dbReference>
<dbReference type="InterPro" id="IPR001343">
    <property type="entry name" value="Hemolysn_Ca-bd"/>
</dbReference>
<proteinExistence type="predicted"/>
<dbReference type="OrthoDB" id="223420at2"/>
<dbReference type="EMBL" id="CP036274">
    <property type="protein sequence ID" value="QDU31771.1"/>
    <property type="molecule type" value="Genomic_DNA"/>
</dbReference>
<evidence type="ECO:0000313" key="10">
    <source>
        <dbReference type="Proteomes" id="UP000315017"/>
    </source>
</evidence>
<dbReference type="InterPro" id="IPR018511">
    <property type="entry name" value="Hemolysin-typ_Ca-bd_CS"/>
</dbReference>
<evidence type="ECO:0000256" key="2">
    <source>
        <dbReference type="ARBA" id="ARBA00004496"/>
    </source>
</evidence>
<dbReference type="Pfam" id="PF00353">
    <property type="entry name" value="HemolysinCabind"/>
    <property type="match status" value="4"/>
</dbReference>
<dbReference type="Gene3D" id="2.150.10.10">
    <property type="entry name" value="Serralysin-like metalloprotease, C-terminal"/>
    <property type="match status" value="3"/>
</dbReference>
<keyword evidence="5" id="KW-0964">Secreted</keyword>
<gene>
    <name evidence="9" type="primary">apxIA_6</name>
    <name evidence="9" type="ORF">ETAA8_69310</name>
</gene>
<dbReference type="Pfam" id="PF22544">
    <property type="entry name" value="HYDIN_VesB_CFA65-like_Ig"/>
    <property type="match status" value="1"/>
</dbReference>
<dbReference type="InterPro" id="IPR050557">
    <property type="entry name" value="RTX_toxin/Mannuronan_C5-epim"/>
</dbReference>
<dbReference type="GO" id="GO:0005509">
    <property type="term" value="F:calcium ion binding"/>
    <property type="evidence" value="ECO:0007669"/>
    <property type="project" value="InterPro"/>
</dbReference>
<evidence type="ECO:0000256" key="7">
    <source>
        <dbReference type="ARBA" id="ARBA00023273"/>
    </source>
</evidence>
<evidence type="ECO:0000256" key="3">
    <source>
        <dbReference type="ARBA" id="ARBA00004613"/>
    </source>
</evidence>
<dbReference type="RefSeq" id="WP_145099460.1">
    <property type="nucleotide sequence ID" value="NZ_CP036274.1"/>
</dbReference>
<sequence length="1211" mass="123083">MSLSTLIRRVSRSQVRRVSGVRQLTARQCFLQLEQLEGRAMLAAEINLVGNGISIVDGDTTPSVADHTDFGVVTVSGTSNVVRTYTIENSGDTDLTISTFNIISAGGILFGSGDFTFVTAPGLPTIAGGSSFTFQVKFDPSTSGARYAQINIVNNDATGGESPYNFRIQGNNSPDIFVSDSDLTEIPDGDVSPTAGKSTDFGGVAVVGGSATSTFRIANIGTVALNFGSPKVAITGANAGDFTVVQPSPSSLSALIGFTTFSITFDPLTGGAKTATVTILSDDPDAEGVYTFDIKGQAGAGDINVQGNAIDIADNDPGFDTPSTTNGTAFGTAIIGNTVTHTFTVQNTGDDTLTIGSGNISLVASLFNSAPSDFGLANLPTLPIDVAPNDSFTFDVTFSPSASGTRAARVNIVSNDTNESPYTFTIQGSGYSPPDISVLGSLVVTIPNGDTSPGTGDGTDFGGAAITGGTVVSTFTILNDGGDVLSLTGSPNRVIITGDHPDDFIVTVQPIATVPIFNILDPFNTSATFEITFDPSASGVRNASVSIASDDPNESPYTFAITGIGGFPDINVKLGTISIADDTLIPELAGPADFGAQDLDGNSLTRTYTIENTGDNTLILPPNPVSITNILSSGDFTVTQPALLTLAPGESTTFNVTFDPTVEGIRAAIVNVASNDTNENPYNFAITGTGIVGTITAARSGSTLTVNDIAGYNNTFVLSVVGTDLLISEASLSLSPFISFTTASATATGGTLSLSNKVLTIPLSGINTVTINGNGGNDTFNIAVVLGLPRLNLNGGAGDDTFGSALLGINPQPLTNIVIDGGAQGTTGDAVFVDLSLVPTILPVTLGQRVGSTSTSLFASLFQGFSYAGVETASLRDNNQPTTFVNGDFYARGGDNADRFDLKDVKVKNKAVPNQATFTYTNRIAIPLGNYQIPGKAIFVGRGGNDNFTTSFTGHGVEFYGGDGNDTLAGGAAADKLVGGSGNDIITGGEGANVVWGDNDPVAAGLADTAANREALATSVPGVLIGGVDVHPANLAYIDKITTGGGADEIYCGPGNDGVKGVSAADVTKFINAGGGNDYVHGGDGNDFINLGAGNDQGYGGAGNDTLTGLAGNDFLGGGAGIDTLTGGDGNDVLVGGAENDVLTGGNGNDRVYQGLILSATVTPPGSVGTDDSKRKGDAADIAMLALLNDWADNRVLNNVVVVSDLGFITG</sequence>
<keyword evidence="10" id="KW-1185">Reference proteome</keyword>
<dbReference type="NCBIfam" id="NF012200">
    <property type="entry name" value="choice_anch_D"/>
    <property type="match status" value="5"/>
</dbReference>
<evidence type="ECO:0000256" key="1">
    <source>
        <dbReference type="ARBA" id="ARBA00004138"/>
    </source>
</evidence>
<dbReference type="PANTHER" id="PTHR38340:SF1">
    <property type="entry name" value="S-LAYER PROTEIN"/>
    <property type="match status" value="1"/>
</dbReference>
<evidence type="ECO:0000256" key="5">
    <source>
        <dbReference type="ARBA" id="ARBA00022525"/>
    </source>
</evidence>
<dbReference type="InterPro" id="IPR053879">
    <property type="entry name" value="HYDIN_VesB_CFA65-like_Ig"/>
</dbReference>
<dbReference type="Gene3D" id="2.60.40.10">
    <property type="entry name" value="Immunoglobulins"/>
    <property type="match status" value="5"/>
</dbReference>
<dbReference type="InterPro" id="IPR013783">
    <property type="entry name" value="Ig-like_fold"/>
</dbReference>
<accession>A0A517YNH4</accession>
<dbReference type="PRINTS" id="PR00313">
    <property type="entry name" value="CABNDNGRPT"/>
</dbReference>
<protein>
    <submittedName>
        <fullName evidence="9">RTX-I toxin determinant A from serotypes 1/9</fullName>
    </submittedName>
</protein>
<dbReference type="Proteomes" id="UP000315017">
    <property type="component" value="Chromosome"/>
</dbReference>
<organism evidence="9 10">
    <name type="scientific">Anatilimnocola aggregata</name>
    <dbReference type="NCBI Taxonomy" id="2528021"/>
    <lineage>
        <taxon>Bacteria</taxon>
        <taxon>Pseudomonadati</taxon>
        <taxon>Planctomycetota</taxon>
        <taxon>Planctomycetia</taxon>
        <taxon>Pirellulales</taxon>
        <taxon>Pirellulaceae</taxon>
        <taxon>Anatilimnocola</taxon>
    </lineage>
</organism>
<evidence type="ECO:0000313" key="9">
    <source>
        <dbReference type="EMBL" id="QDU31771.1"/>
    </source>
</evidence>
<dbReference type="PANTHER" id="PTHR38340">
    <property type="entry name" value="S-LAYER PROTEIN"/>
    <property type="match status" value="1"/>
</dbReference>
<name>A0A517YNH4_9BACT</name>